<accession>A0A6M8U4K4</accession>
<dbReference type="Pfam" id="PF00083">
    <property type="entry name" value="Sugar_tr"/>
    <property type="match status" value="1"/>
</dbReference>
<organism evidence="7 8">
    <name type="scientific">Paramixta manurensis</name>
    <dbReference type="NCBI Taxonomy" id="2740817"/>
    <lineage>
        <taxon>Bacteria</taxon>
        <taxon>Pseudomonadati</taxon>
        <taxon>Pseudomonadota</taxon>
        <taxon>Gammaproteobacteria</taxon>
        <taxon>Enterobacterales</taxon>
        <taxon>Erwiniaceae</taxon>
        <taxon>Paramixta</taxon>
    </lineage>
</organism>
<dbReference type="PANTHER" id="PTHR23508">
    <property type="entry name" value="CARBOXYLIC ACID TRANSPORTER PROTEIN HOMOLOG"/>
    <property type="match status" value="1"/>
</dbReference>
<evidence type="ECO:0000256" key="4">
    <source>
        <dbReference type="ARBA" id="ARBA00023136"/>
    </source>
</evidence>
<evidence type="ECO:0000313" key="8">
    <source>
        <dbReference type="Proteomes" id="UP000505325"/>
    </source>
</evidence>
<evidence type="ECO:0000259" key="6">
    <source>
        <dbReference type="PROSITE" id="PS50850"/>
    </source>
</evidence>
<feature type="transmembrane region" description="Helical" evidence="5">
    <location>
        <begin position="336"/>
        <end position="357"/>
    </location>
</feature>
<feature type="transmembrane region" description="Helical" evidence="5">
    <location>
        <begin position="86"/>
        <end position="103"/>
    </location>
</feature>
<dbReference type="KEGG" id="pmak:PMPD1_0626"/>
<feature type="transmembrane region" description="Helical" evidence="5">
    <location>
        <begin position="404"/>
        <end position="424"/>
    </location>
</feature>
<feature type="transmembrane region" description="Helical" evidence="5">
    <location>
        <begin position="180"/>
        <end position="200"/>
    </location>
</feature>
<dbReference type="InterPro" id="IPR005828">
    <property type="entry name" value="MFS_sugar_transport-like"/>
</dbReference>
<dbReference type="EMBL" id="CP054212">
    <property type="protein sequence ID" value="QKJ85598.1"/>
    <property type="molecule type" value="Genomic_DNA"/>
</dbReference>
<feature type="transmembrane region" description="Helical" evidence="5">
    <location>
        <begin position="369"/>
        <end position="392"/>
    </location>
</feature>
<evidence type="ECO:0000256" key="3">
    <source>
        <dbReference type="ARBA" id="ARBA00022989"/>
    </source>
</evidence>
<dbReference type="Proteomes" id="UP000505325">
    <property type="component" value="Chromosome"/>
</dbReference>
<dbReference type="PROSITE" id="PS50850">
    <property type="entry name" value="MFS"/>
    <property type="match status" value="1"/>
</dbReference>
<evidence type="ECO:0000313" key="7">
    <source>
        <dbReference type="EMBL" id="QKJ85598.1"/>
    </source>
</evidence>
<dbReference type="AlphaFoldDB" id="A0A6M8U4K4"/>
<dbReference type="InterPro" id="IPR036259">
    <property type="entry name" value="MFS_trans_sf"/>
</dbReference>
<reference evidence="7 8" key="1">
    <citation type="submission" date="2020-06" db="EMBL/GenBank/DDBJ databases">
        <title>Genome sequence of Paramixta manurensis strain PD-1.</title>
        <authorList>
            <person name="Lee C.W."/>
            <person name="Kim J."/>
        </authorList>
    </citation>
    <scope>NUCLEOTIDE SEQUENCE [LARGE SCALE GENOMIC DNA]</scope>
    <source>
        <strain evidence="7 8">PD-1</strain>
    </source>
</reference>
<feature type="domain" description="Major facilitator superfamily (MFS) profile" evidence="6">
    <location>
        <begin position="16"/>
        <end position="430"/>
    </location>
</feature>
<evidence type="ECO:0000256" key="1">
    <source>
        <dbReference type="ARBA" id="ARBA00004141"/>
    </source>
</evidence>
<keyword evidence="4 5" id="KW-0472">Membrane</keyword>
<evidence type="ECO:0000256" key="5">
    <source>
        <dbReference type="SAM" id="Phobius"/>
    </source>
</evidence>
<dbReference type="SUPFAM" id="SSF103473">
    <property type="entry name" value="MFS general substrate transporter"/>
    <property type="match status" value="1"/>
</dbReference>
<dbReference type="Gene3D" id="1.20.1250.20">
    <property type="entry name" value="MFS general substrate transporter like domains"/>
    <property type="match status" value="2"/>
</dbReference>
<gene>
    <name evidence="7" type="ORF">PMPD1_0626</name>
</gene>
<name>A0A6M8U4K4_9GAMM</name>
<protein>
    <submittedName>
        <fullName evidence="7">MFS transporter</fullName>
    </submittedName>
</protein>
<dbReference type="PANTHER" id="PTHR23508:SF10">
    <property type="entry name" value="CARBOXYLIC ACID TRANSPORTER PROTEIN HOMOLOG"/>
    <property type="match status" value="1"/>
</dbReference>
<dbReference type="GO" id="GO:0046943">
    <property type="term" value="F:carboxylic acid transmembrane transporter activity"/>
    <property type="evidence" value="ECO:0007669"/>
    <property type="project" value="TreeGrafter"/>
</dbReference>
<dbReference type="GO" id="GO:0005886">
    <property type="term" value="C:plasma membrane"/>
    <property type="evidence" value="ECO:0007669"/>
    <property type="project" value="TreeGrafter"/>
</dbReference>
<feature type="transmembrane region" description="Helical" evidence="5">
    <location>
        <begin position="312"/>
        <end position="330"/>
    </location>
</feature>
<feature type="transmembrane region" description="Helical" evidence="5">
    <location>
        <begin position="52"/>
        <end position="74"/>
    </location>
</feature>
<keyword evidence="3 5" id="KW-1133">Transmembrane helix</keyword>
<proteinExistence type="predicted"/>
<evidence type="ECO:0000256" key="2">
    <source>
        <dbReference type="ARBA" id="ARBA00022692"/>
    </source>
</evidence>
<dbReference type="RefSeq" id="WP_173632672.1">
    <property type="nucleotide sequence ID" value="NZ_CP054212.1"/>
</dbReference>
<keyword evidence="2 5" id="KW-0812">Transmembrane</keyword>
<feature type="transmembrane region" description="Helical" evidence="5">
    <location>
        <begin position="154"/>
        <end position="174"/>
    </location>
</feature>
<feature type="transmembrane region" description="Helical" evidence="5">
    <location>
        <begin position="246"/>
        <end position="268"/>
    </location>
</feature>
<keyword evidence="8" id="KW-1185">Reference proteome</keyword>
<dbReference type="InterPro" id="IPR020846">
    <property type="entry name" value="MFS_dom"/>
</dbReference>
<sequence length="435" mass="48186">MSGFRLPKGARASWIMLFLTWLLWLMNANDREIMFRVQPAIISEFHLSGVQWGYLVSAFFLAYALVALPAGILADKLGRGWKRKRSQCWYMVIFTTLSILVGIKATCLHLWQFVLWRVLGMGAAGGAEVTNVAQCSEYWPREHRGFALGLHHTGYPVGALLGGLAASWILTAFGSESWRLVFLLTPIIGYLLALALWMYATPVTWQQVNDYARQQGMTPPDAEQSESQTLRQQLTETRQVLGNRHVLLTVIGSGLITFSQTLGLWFLAPYVVFTMHQHDTFGAIIGVVPYITGWFGQLLFGYISDYIGRRKTLIFLSLWYAICVFALIFISGVSMLWVILLLWGLGLNAVFPVYYAMMADHAPKASGSAMGLLLMLTFLGTLPASPLAGWLIDHFGGWNHAGGYLAGFAVGSAAALLAAILQFFTRDKAPERAAG</sequence>
<dbReference type="InterPro" id="IPR011701">
    <property type="entry name" value="MFS"/>
</dbReference>
<comment type="subcellular location">
    <subcellularLocation>
        <location evidence="1">Membrane</location>
        <topology evidence="1">Multi-pass membrane protein</topology>
    </subcellularLocation>
</comment>
<feature type="transmembrane region" description="Helical" evidence="5">
    <location>
        <begin position="280"/>
        <end position="300"/>
    </location>
</feature>
<dbReference type="Pfam" id="PF07690">
    <property type="entry name" value="MFS_1"/>
    <property type="match status" value="1"/>
</dbReference>